<evidence type="ECO:0000256" key="11">
    <source>
        <dbReference type="ARBA" id="ARBA00056834"/>
    </source>
</evidence>
<evidence type="ECO:0000256" key="7">
    <source>
        <dbReference type="ARBA" id="ARBA00023065"/>
    </source>
</evidence>
<evidence type="ECO:0000256" key="6">
    <source>
        <dbReference type="ARBA" id="ARBA00022946"/>
    </source>
</evidence>
<evidence type="ECO:0000256" key="4">
    <source>
        <dbReference type="ARBA" id="ARBA00022781"/>
    </source>
</evidence>
<dbReference type="GO" id="GO:0005743">
    <property type="term" value="C:mitochondrial inner membrane"/>
    <property type="evidence" value="ECO:0007669"/>
    <property type="project" value="UniProtKB-SubCell"/>
</dbReference>
<dbReference type="SUPFAM" id="SSF51344">
    <property type="entry name" value="Epsilon subunit of F1F0-ATP synthase N-terminal domain"/>
    <property type="match status" value="1"/>
</dbReference>
<proteinExistence type="inferred from homology"/>
<protein>
    <recommendedName>
        <fullName evidence="13">ATP synthase F(1) complex subunit delta, mitochondrial</fullName>
    </recommendedName>
    <alternativeName>
        <fullName evidence="10">ATP synthase F1 subunit delta</fullName>
    </alternativeName>
</protein>
<evidence type="ECO:0000313" key="16">
    <source>
        <dbReference type="Proteomes" id="UP000007754"/>
    </source>
</evidence>
<dbReference type="AlphaFoldDB" id="A0A674G6S1"/>
<dbReference type="CDD" id="cd12152">
    <property type="entry name" value="F1-ATPase_delta"/>
    <property type="match status" value="1"/>
</dbReference>
<comment type="function">
    <text evidence="11">Subunit delta, of the mitochondrial membrane ATP synthase complex (F(1)F(0) ATP synthase or Complex V) that produces ATP from ADP in the presence of a proton gradient across the membrane which is generated by electron transport complexes of the respiratory chain. ATP synthase complex consist of a soluble F(1) head domain - the catalytic core - and a membrane F(1) domain - the membrane proton channel. These two domains are linked by a central stalk rotating inside the F(1) region and a stationary peripheral stalk. During catalysis, ATP synthesis in the catalytic domain of F(1) is coupled via a rotary mechanism of the central stalk subunits to proton translocation. In vivo, can only synthesize ATP although its ATP hydrolase activity can be activated artificially in vitro. With the central stalk subunit gamma, is essential for the biogenesis of F(1) catalytic part of the ATP synthase complex namely in the formation of F1 assembly intermediate.</text>
</comment>
<evidence type="ECO:0000256" key="5">
    <source>
        <dbReference type="ARBA" id="ARBA00022792"/>
    </source>
</evidence>
<evidence type="ECO:0000256" key="10">
    <source>
        <dbReference type="ARBA" id="ARBA00032372"/>
    </source>
</evidence>
<accession>A0A674G6S1</accession>
<dbReference type="GeneTree" id="ENSGT00390000017576"/>
<evidence type="ECO:0000256" key="1">
    <source>
        <dbReference type="ARBA" id="ARBA00004273"/>
    </source>
</evidence>
<evidence type="ECO:0000256" key="2">
    <source>
        <dbReference type="ARBA" id="ARBA00005712"/>
    </source>
</evidence>
<dbReference type="InterPro" id="IPR001469">
    <property type="entry name" value="ATP_synth_F1_dsu/esu"/>
</dbReference>
<dbReference type="Pfam" id="PF02823">
    <property type="entry name" value="ATP-synt_DE_N"/>
    <property type="match status" value="1"/>
</dbReference>
<keyword evidence="8" id="KW-0496">Mitochondrion</keyword>
<keyword evidence="5" id="KW-0999">Mitochondrion inner membrane</keyword>
<evidence type="ECO:0000256" key="9">
    <source>
        <dbReference type="ARBA" id="ARBA00023136"/>
    </source>
</evidence>
<reference evidence="15" key="2">
    <citation type="submission" date="2025-08" db="UniProtKB">
        <authorList>
            <consortium name="Ensembl"/>
        </authorList>
    </citation>
    <scope>IDENTIFICATION</scope>
</reference>
<evidence type="ECO:0000256" key="8">
    <source>
        <dbReference type="ARBA" id="ARBA00023128"/>
    </source>
</evidence>
<dbReference type="PANTHER" id="PTHR13822">
    <property type="entry name" value="ATP SYNTHASE DELTA/EPSILON CHAIN"/>
    <property type="match status" value="1"/>
</dbReference>
<organism evidence="15 16">
    <name type="scientific">Taeniopygia guttata</name>
    <name type="common">Zebra finch</name>
    <name type="synonym">Poephila guttata</name>
    <dbReference type="NCBI Taxonomy" id="59729"/>
    <lineage>
        <taxon>Eukaryota</taxon>
        <taxon>Metazoa</taxon>
        <taxon>Chordata</taxon>
        <taxon>Craniata</taxon>
        <taxon>Vertebrata</taxon>
        <taxon>Euteleostomi</taxon>
        <taxon>Archelosauria</taxon>
        <taxon>Archosauria</taxon>
        <taxon>Dinosauria</taxon>
        <taxon>Saurischia</taxon>
        <taxon>Theropoda</taxon>
        <taxon>Coelurosauria</taxon>
        <taxon>Aves</taxon>
        <taxon>Neognathae</taxon>
        <taxon>Neoaves</taxon>
        <taxon>Telluraves</taxon>
        <taxon>Australaves</taxon>
        <taxon>Passeriformes</taxon>
        <taxon>Passeroidea</taxon>
        <taxon>Estrildidae</taxon>
        <taxon>Estrildinae</taxon>
        <taxon>Taeniopygia</taxon>
    </lineage>
</organism>
<dbReference type="Gene3D" id="2.60.15.10">
    <property type="entry name" value="F0F1 ATP synthase delta/epsilon subunit, N-terminal"/>
    <property type="match status" value="1"/>
</dbReference>
<keyword evidence="9" id="KW-0472">Membrane</keyword>
<dbReference type="InterPro" id="IPR020546">
    <property type="entry name" value="ATP_synth_F1_dsu/esu_N"/>
</dbReference>
<comment type="subcellular location">
    <subcellularLocation>
        <location evidence="1">Mitochondrion inner membrane</location>
    </subcellularLocation>
</comment>
<comment type="subunit">
    <text evidence="12">Component of the ATP synthase complex composed at least of ATP5F1A/subunit alpha, ATP5F1B/subunit beta, ATP5MC1/subunit c (homooctomer), MT-ATP6/subunit a, MT-ATP8/subunit 8, ATP5ME/subunit e, ATP5MF/subunit f, ATP5MG/subunit g, ATP5MK/subunit k, ATP5MJ/subunit j, ATP5F1C/subunit gamma, ATP5F1D/subunit delta, ATP5F1E/subunit epsilon, ATP5PF/subunit F6, ATP5PB/subunit b, ATP5PD/subunit d, ATP5PO/subunit OSCP. ATP synthase complex consists of a soluble F(1) head domain (subunits alpha(3) and beta(3)) - the catalytic core - and a membrane F(0) domain - the membrane proton channel (subunits c, a, 8, e, f, g, k and j). These two domains are linked by a central stalk (subunits gamma, delta, and epsilon) rotating inside the F1 region and a stationary peripheral stalk (subunits F6, b, d, and OSCP). Component of a complex composed at least by ATPIF1, ATP5F1A, ATP5F1B, ATP5F1C AND ATP5F1E.</text>
</comment>
<dbReference type="GO" id="GO:0046933">
    <property type="term" value="F:proton-transporting ATP synthase activity, rotational mechanism"/>
    <property type="evidence" value="ECO:0007669"/>
    <property type="project" value="InterPro"/>
</dbReference>
<dbReference type="GO" id="GO:0045259">
    <property type="term" value="C:proton-transporting ATP synthase complex"/>
    <property type="evidence" value="ECO:0007669"/>
    <property type="project" value="InterPro"/>
</dbReference>
<keyword evidence="4" id="KW-0375">Hydrogen ion transport</keyword>
<keyword evidence="16" id="KW-1185">Reference proteome</keyword>
<evidence type="ECO:0000256" key="13">
    <source>
        <dbReference type="ARBA" id="ARBA00070799"/>
    </source>
</evidence>
<dbReference type="Proteomes" id="UP000007754">
    <property type="component" value="Chromosome 28"/>
</dbReference>
<reference evidence="15" key="3">
    <citation type="submission" date="2025-09" db="UniProtKB">
        <authorList>
            <consortium name="Ensembl"/>
        </authorList>
    </citation>
    <scope>IDENTIFICATION</scope>
</reference>
<comment type="similarity">
    <text evidence="2">Belongs to the ATPase epsilon chain family.</text>
</comment>
<evidence type="ECO:0000313" key="15">
    <source>
        <dbReference type="Ensembl" id="ENSTGUP00000018331.1"/>
    </source>
</evidence>
<evidence type="ECO:0000259" key="14">
    <source>
        <dbReference type="Pfam" id="PF02823"/>
    </source>
</evidence>
<reference evidence="15 16" key="1">
    <citation type="journal article" date="2010" name="Nature">
        <title>The genome of a songbird.</title>
        <authorList>
            <person name="Warren W.C."/>
            <person name="Clayton D.F."/>
            <person name="Ellegren H."/>
            <person name="Arnold A.P."/>
            <person name="Hillier L.W."/>
            <person name="Kunstner A."/>
            <person name="Searle S."/>
            <person name="White S."/>
            <person name="Vilella A.J."/>
            <person name="Fairley S."/>
            <person name="Heger A."/>
            <person name="Kong L."/>
            <person name="Ponting C.P."/>
            <person name="Jarvis E.D."/>
            <person name="Mello C.V."/>
            <person name="Minx P."/>
            <person name="Lovell P."/>
            <person name="Velho T.A."/>
            <person name="Ferris M."/>
            <person name="Balakrishnan C.N."/>
            <person name="Sinha S."/>
            <person name="Blatti C."/>
            <person name="London S.E."/>
            <person name="Li Y."/>
            <person name="Lin Y.C."/>
            <person name="George J."/>
            <person name="Sweedler J."/>
            <person name="Southey B."/>
            <person name="Gunaratne P."/>
            <person name="Watson M."/>
            <person name="Nam K."/>
            <person name="Backstrom N."/>
            <person name="Smeds L."/>
            <person name="Nabholz B."/>
            <person name="Itoh Y."/>
            <person name="Whitney O."/>
            <person name="Pfenning A.R."/>
            <person name="Howard J."/>
            <person name="Volker M."/>
            <person name="Skinner B.M."/>
            <person name="Griffin D.K."/>
            <person name="Ye L."/>
            <person name="McLaren W.M."/>
            <person name="Flicek P."/>
            <person name="Quesada V."/>
            <person name="Velasco G."/>
            <person name="Lopez-Otin C."/>
            <person name="Puente X.S."/>
            <person name="Olender T."/>
            <person name="Lancet D."/>
            <person name="Smit A.F."/>
            <person name="Hubley R."/>
            <person name="Konkel M.K."/>
            <person name="Walker J.A."/>
            <person name="Batzer M.A."/>
            <person name="Gu W."/>
            <person name="Pollock D.D."/>
            <person name="Chen L."/>
            <person name="Cheng Z."/>
            <person name="Eichler E.E."/>
            <person name="Stapley J."/>
            <person name="Slate J."/>
            <person name="Ekblom R."/>
            <person name="Birkhead T."/>
            <person name="Burke T."/>
            <person name="Burt D."/>
            <person name="Scharff C."/>
            <person name="Adam I."/>
            <person name="Richard H."/>
            <person name="Sultan M."/>
            <person name="Soldatov A."/>
            <person name="Lehrach H."/>
            <person name="Edwards S.V."/>
            <person name="Yang S.P."/>
            <person name="Li X."/>
            <person name="Graves T."/>
            <person name="Fulton L."/>
            <person name="Nelson J."/>
            <person name="Chinwalla A."/>
            <person name="Hou S."/>
            <person name="Mardis E.R."/>
            <person name="Wilson R.K."/>
        </authorList>
    </citation>
    <scope>NUCLEOTIDE SEQUENCE [LARGE SCALE GENOMIC DNA]</scope>
</reference>
<sequence>MAAMLCARRLLRLARRSPPLPPARGYADPAGGPAAMAFTFASPTQVFYNGANVKQVDVPTLTGSFGILASHVPTLQVLRPGVVTVHAEDGTATKYFGDCGLVHFQGFLLSQPARGEGGKDSPLSYCKIQPGESCVRDGSSV</sequence>
<keyword evidence="6" id="KW-0809">Transit peptide</keyword>
<dbReference type="Ensembl" id="ENSTGUT00000043932.1">
    <property type="protein sequence ID" value="ENSTGUP00000018331.1"/>
    <property type="gene ID" value="ENSTGUG00000000895.2"/>
</dbReference>
<evidence type="ECO:0000256" key="12">
    <source>
        <dbReference type="ARBA" id="ARBA00062932"/>
    </source>
</evidence>
<gene>
    <name evidence="15" type="primary">ATP5F1D</name>
</gene>
<name>A0A674G6S1_TAEGU</name>
<dbReference type="PANTHER" id="PTHR13822:SF7">
    <property type="entry name" value="ATP SYNTHASE SUBUNIT DELTA, MITOCHONDRIAL"/>
    <property type="match status" value="1"/>
</dbReference>
<dbReference type="InterPro" id="IPR036771">
    <property type="entry name" value="ATPsynth_dsu/esu_N"/>
</dbReference>
<keyword evidence="7" id="KW-0406">Ion transport</keyword>
<keyword evidence="3" id="KW-0813">Transport</keyword>
<evidence type="ECO:0000256" key="3">
    <source>
        <dbReference type="ARBA" id="ARBA00022448"/>
    </source>
</evidence>
<feature type="domain" description="ATP synthase F1 complex delta/epsilon subunit N-terminal" evidence="14">
    <location>
        <begin position="37"/>
        <end position="105"/>
    </location>
</feature>